<dbReference type="AlphaFoldDB" id="A0AAN6PSS0"/>
<evidence type="ECO:0000256" key="6">
    <source>
        <dbReference type="SAM" id="Phobius"/>
    </source>
</evidence>
<feature type="region of interest" description="Disordered" evidence="5">
    <location>
        <begin position="142"/>
        <end position="202"/>
    </location>
</feature>
<evidence type="ECO:0000256" key="3">
    <source>
        <dbReference type="ARBA" id="ARBA00022989"/>
    </source>
</evidence>
<feature type="transmembrane region" description="Helical" evidence="6">
    <location>
        <begin position="206"/>
        <end position="231"/>
    </location>
</feature>
<keyword evidence="7" id="KW-0732">Signal</keyword>
<accession>A0AAN6PSS0</accession>
<gene>
    <name evidence="8" type="ORF">C8A01DRAFT_31814</name>
</gene>
<evidence type="ECO:0000313" key="9">
    <source>
        <dbReference type="Proteomes" id="UP001303115"/>
    </source>
</evidence>
<keyword evidence="2 6" id="KW-0812">Transmembrane</keyword>
<dbReference type="PANTHER" id="PTHR15549">
    <property type="entry name" value="PAIRED IMMUNOGLOBULIN-LIKE TYPE 2 RECEPTOR"/>
    <property type="match status" value="1"/>
</dbReference>
<evidence type="ECO:0000256" key="4">
    <source>
        <dbReference type="ARBA" id="ARBA00023136"/>
    </source>
</evidence>
<organism evidence="8 9">
    <name type="scientific">Parachaetomium inaequale</name>
    <dbReference type="NCBI Taxonomy" id="2588326"/>
    <lineage>
        <taxon>Eukaryota</taxon>
        <taxon>Fungi</taxon>
        <taxon>Dikarya</taxon>
        <taxon>Ascomycota</taxon>
        <taxon>Pezizomycotina</taxon>
        <taxon>Sordariomycetes</taxon>
        <taxon>Sordariomycetidae</taxon>
        <taxon>Sordariales</taxon>
        <taxon>Chaetomiaceae</taxon>
        <taxon>Parachaetomium</taxon>
    </lineage>
</organism>
<evidence type="ECO:0000256" key="2">
    <source>
        <dbReference type="ARBA" id="ARBA00022692"/>
    </source>
</evidence>
<feature type="region of interest" description="Disordered" evidence="5">
    <location>
        <begin position="237"/>
        <end position="262"/>
    </location>
</feature>
<feature type="compositionally biased region" description="Low complexity" evidence="5">
    <location>
        <begin position="146"/>
        <end position="194"/>
    </location>
</feature>
<dbReference type="GO" id="GO:0016020">
    <property type="term" value="C:membrane"/>
    <property type="evidence" value="ECO:0007669"/>
    <property type="project" value="UniProtKB-SubCell"/>
</dbReference>
<dbReference type="EMBL" id="MU854321">
    <property type="protein sequence ID" value="KAK4044206.1"/>
    <property type="molecule type" value="Genomic_DNA"/>
</dbReference>
<keyword evidence="9" id="KW-1185">Reference proteome</keyword>
<proteinExistence type="predicted"/>
<evidence type="ECO:0000313" key="8">
    <source>
        <dbReference type="EMBL" id="KAK4044206.1"/>
    </source>
</evidence>
<evidence type="ECO:0000256" key="5">
    <source>
        <dbReference type="SAM" id="MobiDB-lite"/>
    </source>
</evidence>
<comment type="caution">
    <text evidence="8">The sequence shown here is derived from an EMBL/GenBank/DDBJ whole genome shotgun (WGS) entry which is preliminary data.</text>
</comment>
<keyword evidence="4 6" id="KW-0472">Membrane</keyword>
<dbReference type="Proteomes" id="UP001303115">
    <property type="component" value="Unassembled WGS sequence"/>
</dbReference>
<dbReference type="GO" id="GO:0071944">
    <property type="term" value="C:cell periphery"/>
    <property type="evidence" value="ECO:0007669"/>
    <property type="project" value="UniProtKB-ARBA"/>
</dbReference>
<feature type="region of interest" description="Disordered" evidence="5">
    <location>
        <begin position="287"/>
        <end position="327"/>
    </location>
</feature>
<protein>
    <submittedName>
        <fullName evidence="8">Uncharacterized protein</fullName>
    </submittedName>
</protein>
<sequence length="327" mass="33313">MAAAIGAWILILSLAASWHWPGAEAACYYPSGRVSPNDTPCRDDTTHATCCGQGYACLTNGICQATGEELAKPGATEFVSSCPLFCIEEDVDFLDGGSGIAKCGNTTDDLYICLNSRSAQDASCEERRKVLYFPGTPSAITTVGVTPRTTASSTSTTTTAPSSSPTSETASSTSQGRSTSTSSGRGESTGTSETPVPADDTSSSNLGAIIGGAVGGTVAVALAVLGGWLLARKRGGTTTTTTVDGNDSGAVPALQGAPDQPPGEPKYGYGFGGTQAYDDGAYGAPGVANRPVQNGPYELLGPPETLQHRSPMEMSVELPLELPGGHR</sequence>
<name>A0AAN6PSS0_9PEZI</name>
<reference evidence="9" key="1">
    <citation type="journal article" date="2023" name="Mol. Phylogenet. Evol.">
        <title>Genome-scale phylogeny and comparative genomics of the fungal order Sordariales.</title>
        <authorList>
            <person name="Hensen N."/>
            <person name="Bonometti L."/>
            <person name="Westerberg I."/>
            <person name="Brannstrom I.O."/>
            <person name="Guillou S."/>
            <person name="Cros-Aarteil S."/>
            <person name="Calhoun S."/>
            <person name="Haridas S."/>
            <person name="Kuo A."/>
            <person name="Mondo S."/>
            <person name="Pangilinan J."/>
            <person name="Riley R."/>
            <person name="LaButti K."/>
            <person name="Andreopoulos B."/>
            <person name="Lipzen A."/>
            <person name="Chen C."/>
            <person name="Yan M."/>
            <person name="Daum C."/>
            <person name="Ng V."/>
            <person name="Clum A."/>
            <person name="Steindorff A."/>
            <person name="Ohm R.A."/>
            <person name="Martin F."/>
            <person name="Silar P."/>
            <person name="Natvig D.O."/>
            <person name="Lalanne C."/>
            <person name="Gautier V."/>
            <person name="Ament-Velasquez S.L."/>
            <person name="Kruys A."/>
            <person name="Hutchinson M.I."/>
            <person name="Powell A.J."/>
            <person name="Barry K."/>
            <person name="Miller A.N."/>
            <person name="Grigoriev I.V."/>
            <person name="Debuchy R."/>
            <person name="Gladieux P."/>
            <person name="Hiltunen Thoren M."/>
            <person name="Johannesson H."/>
        </authorList>
    </citation>
    <scope>NUCLEOTIDE SEQUENCE [LARGE SCALE GENOMIC DNA]</scope>
    <source>
        <strain evidence="9">CBS 284.82</strain>
    </source>
</reference>
<evidence type="ECO:0000256" key="7">
    <source>
        <dbReference type="SAM" id="SignalP"/>
    </source>
</evidence>
<feature type="chain" id="PRO_5043013794" evidence="7">
    <location>
        <begin position="26"/>
        <end position="327"/>
    </location>
</feature>
<evidence type="ECO:0000256" key="1">
    <source>
        <dbReference type="ARBA" id="ARBA00004167"/>
    </source>
</evidence>
<comment type="subcellular location">
    <subcellularLocation>
        <location evidence="1">Membrane</location>
        <topology evidence="1">Single-pass membrane protein</topology>
    </subcellularLocation>
</comment>
<keyword evidence="3 6" id="KW-1133">Transmembrane helix</keyword>
<dbReference type="InterPro" id="IPR051694">
    <property type="entry name" value="Immunoregulatory_rcpt-like"/>
</dbReference>
<feature type="signal peptide" evidence="7">
    <location>
        <begin position="1"/>
        <end position="25"/>
    </location>
</feature>